<dbReference type="EMBL" id="WBOF01000001">
    <property type="protein sequence ID" value="MQS12099.1"/>
    <property type="molecule type" value="Genomic_DNA"/>
</dbReference>
<dbReference type="AlphaFoldDB" id="A0A6N7KNF7"/>
<evidence type="ECO:0000256" key="2">
    <source>
        <dbReference type="SAM" id="Phobius"/>
    </source>
</evidence>
<evidence type="ECO:0000256" key="1">
    <source>
        <dbReference type="SAM" id="MobiDB-lite"/>
    </source>
</evidence>
<feature type="compositionally biased region" description="Basic and acidic residues" evidence="1">
    <location>
        <begin position="146"/>
        <end position="182"/>
    </location>
</feature>
<evidence type="ECO:0000313" key="5">
    <source>
        <dbReference type="Proteomes" id="UP000450000"/>
    </source>
</evidence>
<reference evidence="4 5" key="1">
    <citation type="submission" date="2019-09" db="EMBL/GenBank/DDBJ databases">
        <title>Genome Sequences of Streptomyces kaniharaensis ATCC 21070.</title>
        <authorList>
            <person name="Zhu W."/>
            <person name="De Crecy-Lagard V."/>
            <person name="Richards N.G."/>
        </authorList>
    </citation>
    <scope>NUCLEOTIDE SEQUENCE [LARGE SCALE GENOMIC DNA]</scope>
    <source>
        <strain evidence="4 5">SF-557</strain>
    </source>
</reference>
<dbReference type="Proteomes" id="UP000450000">
    <property type="component" value="Unassembled WGS sequence"/>
</dbReference>
<evidence type="ECO:0000313" key="4">
    <source>
        <dbReference type="EMBL" id="MQS12099.1"/>
    </source>
</evidence>
<dbReference type="OrthoDB" id="3799654at2"/>
<keyword evidence="2" id="KW-0472">Membrane</keyword>
<evidence type="ECO:0000256" key="3">
    <source>
        <dbReference type="SAM" id="SignalP"/>
    </source>
</evidence>
<feature type="signal peptide" evidence="3">
    <location>
        <begin position="1"/>
        <end position="32"/>
    </location>
</feature>
<dbReference type="InterPro" id="IPR027273">
    <property type="entry name" value="Neocarzinostatin-like"/>
</dbReference>
<dbReference type="SUPFAM" id="SSF49319">
    <property type="entry name" value="Actinoxanthin-like"/>
    <property type="match status" value="1"/>
</dbReference>
<dbReference type="RefSeq" id="WP_153460563.1">
    <property type="nucleotide sequence ID" value="NZ_WBOF01000001.1"/>
</dbReference>
<keyword evidence="2" id="KW-0812">Transmembrane</keyword>
<feature type="chain" id="PRO_5026714035" description="LPXTG cell wall anchor domain-containing protein" evidence="3">
    <location>
        <begin position="33"/>
        <end position="233"/>
    </location>
</feature>
<feature type="region of interest" description="Disordered" evidence="1">
    <location>
        <begin position="144"/>
        <end position="182"/>
    </location>
</feature>
<name>A0A6N7KNF7_9ACTN</name>
<evidence type="ECO:0008006" key="6">
    <source>
        <dbReference type="Google" id="ProtNLM"/>
    </source>
</evidence>
<keyword evidence="2" id="KW-1133">Transmembrane helix</keyword>
<accession>A0A6N7KNF7</accession>
<gene>
    <name evidence="4" type="ORF">F7Q99_07260</name>
</gene>
<comment type="caution">
    <text evidence="4">The sequence shown here is derived from an EMBL/GenBank/DDBJ whole genome shotgun (WGS) entry which is preliminary data.</text>
</comment>
<feature type="transmembrane region" description="Helical" evidence="2">
    <location>
        <begin position="205"/>
        <end position="224"/>
    </location>
</feature>
<keyword evidence="3" id="KW-0732">Signal</keyword>
<protein>
    <recommendedName>
        <fullName evidence="6">LPXTG cell wall anchor domain-containing protein</fullName>
    </recommendedName>
</protein>
<organism evidence="4 5">
    <name type="scientific">Streptomyces kaniharaensis</name>
    <dbReference type="NCBI Taxonomy" id="212423"/>
    <lineage>
        <taxon>Bacteria</taxon>
        <taxon>Bacillati</taxon>
        <taxon>Actinomycetota</taxon>
        <taxon>Actinomycetes</taxon>
        <taxon>Kitasatosporales</taxon>
        <taxon>Streptomycetaceae</taxon>
        <taxon>Streptomyces</taxon>
    </lineage>
</organism>
<sequence>MKNQLRVGLVRCGAVALAIAAGTVGASGQALAAVPQLADKAPAVGSYPVYNGSLTASGPTTGLLPGSQVTVSGGGFAPGASVDLSLYSVRVGLGTATADGAGNFTYTVTLPYELKPGVHTIQGVGADARGGTLIETLQITVAPYPHNEHPYPHPPHKEGAEHKEHGKDPDKPAASHGEHSGKHLAETGADTATQPADRGLGISPAAAAVAGLGAVGAIGASVLGRRTYRRTRG</sequence>
<proteinExistence type="predicted"/>
<keyword evidence="5" id="KW-1185">Reference proteome</keyword>